<feature type="domain" description="RNA polymerase sigma factor 70 region 4 type 2" evidence="6">
    <location>
        <begin position="136"/>
        <end position="187"/>
    </location>
</feature>
<dbReference type="NCBIfam" id="TIGR02937">
    <property type="entry name" value="sigma70-ECF"/>
    <property type="match status" value="1"/>
</dbReference>
<dbReference type="SUPFAM" id="SSF88946">
    <property type="entry name" value="Sigma2 domain of RNA polymerase sigma factors"/>
    <property type="match status" value="1"/>
</dbReference>
<dbReference type="PANTHER" id="PTHR43133:SF57">
    <property type="entry name" value="RNA POLYMERASE SIGMA-70 FACTOR"/>
    <property type="match status" value="1"/>
</dbReference>
<evidence type="ECO:0000256" key="1">
    <source>
        <dbReference type="ARBA" id="ARBA00010641"/>
    </source>
</evidence>
<comment type="similarity">
    <text evidence="1">Belongs to the sigma-70 factor family. ECF subfamily.</text>
</comment>
<dbReference type="CDD" id="cd06171">
    <property type="entry name" value="Sigma70_r4"/>
    <property type="match status" value="1"/>
</dbReference>
<evidence type="ECO:0000256" key="2">
    <source>
        <dbReference type="ARBA" id="ARBA00023015"/>
    </source>
</evidence>
<dbReference type="InterPro" id="IPR007627">
    <property type="entry name" value="RNA_pol_sigma70_r2"/>
</dbReference>
<feature type="domain" description="RNA polymerase sigma-70 region 2" evidence="5">
    <location>
        <begin position="36"/>
        <end position="102"/>
    </location>
</feature>
<accession>A0A2N8TK83</accession>
<dbReference type="Gene3D" id="1.10.1740.10">
    <property type="match status" value="1"/>
</dbReference>
<evidence type="ECO:0000259" key="5">
    <source>
        <dbReference type="Pfam" id="PF04542"/>
    </source>
</evidence>
<keyword evidence="8" id="KW-1185">Reference proteome</keyword>
<organism evidence="7 8">
    <name type="scientific">Streptomyces cahuitamycinicus</name>
    <dbReference type="NCBI Taxonomy" id="2070367"/>
    <lineage>
        <taxon>Bacteria</taxon>
        <taxon>Bacillati</taxon>
        <taxon>Actinomycetota</taxon>
        <taxon>Actinomycetes</taxon>
        <taxon>Kitasatosporales</taxon>
        <taxon>Streptomycetaceae</taxon>
        <taxon>Streptomyces</taxon>
    </lineage>
</organism>
<evidence type="ECO:0000313" key="7">
    <source>
        <dbReference type="EMBL" id="PNG19422.1"/>
    </source>
</evidence>
<dbReference type="Pfam" id="PF08281">
    <property type="entry name" value="Sigma70_r4_2"/>
    <property type="match status" value="1"/>
</dbReference>
<proteinExistence type="inferred from homology"/>
<dbReference type="GO" id="GO:0003677">
    <property type="term" value="F:DNA binding"/>
    <property type="evidence" value="ECO:0007669"/>
    <property type="project" value="InterPro"/>
</dbReference>
<dbReference type="Proteomes" id="UP000235943">
    <property type="component" value="Unassembled WGS sequence"/>
</dbReference>
<evidence type="ECO:0000313" key="8">
    <source>
        <dbReference type="Proteomes" id="UP000235943"/>
    </source>
</evidence>
<evidence type="ECO:0000256" key="4">
    <source>
        <dbReference type="ARBA" id="ARBA00023163"/>
    </source>
</evidence>
<dbReference type="InterPro" id="IPR014284">
    <property type="entry name" value="RNA_pol_sigma-70_dom"/>
</dbReference>
<dbReference type="GO" id="GO:0006352">
    <property type="term" value="P:DNA-templated transcription initiation"/>
    <property type="evidence" value="ECO:0007669"/>
    <property type="project" value="InterPro"/>
</dbReference>
<protein>
    <submittedName>
        <fullName evidence="7">Uncharacterized protein</fullName>
    </submittedName>
</protein>
<name>A0A2N8TK83_9ACTN</name>
<dbReference type="SUPFAM" id="SSF88659">
    <property type="entry name" value="Sigma3 and sigma4 domains of RNA polymerase sigma factors"/>
    <property type="match status" value="1"/>
</dbReference>
<reference evidence="7 8" key="1">
    <citation type="submission" date="2018-01" db="EMBL/GenBank/DDBJ databases">
        <title>Draft genome sequence of Streptomyces sp. 13K301.</title>
        <authorList>
            <person name="Sahin N."/>
            <person name="Saygin H."/>
            <person name="Ay H."/>
        </authorList>
    </citation>
    <scope>NUCLEOTIDE SEQUENCE [LARGE SCALE GENOMIC DNA]</scope>
    <source>
        <strain evidence="7 8">13K301</strain>
    </source>
</reference>
<evidence type="ECO:0000256" key="3">
    <source>
        <dbReference type="ARBA" id="ARBA00023082"/>
    </source>
</evidence>
<dbReference type="PANTHER" id="PTHR43133">
    <property type="entry name" value="RNA POLYMERASE ECF-TYPE SIGMA FACTO"/>
    <property type="match status" value="1"/>
</dbReference>
<comment type="caution">
    <text evidence="7">The sequence shown here is derived from an EMBL/GenBank/DDBJ whole genome shotgun (WGS) entry which is preliminary data.</text>
</comment>
<dbReference type="AlphaFoldDB" id="A0A2N8TK83"/>
<sequence>MGGLHAVTDRTETVDQLIAIAAAGGNDAAAAMSAFYARLNGTVFGWVRQYVRDPHTAEDLAQEVWIKVAQNVGRYRPGTNLMGWLMTITRNTVVDHLRAVQRRPTEVLHADHLALDRPRPGLSVQDQAERRQLAEAIATHMNKLKPDQRTCLRLRFFDGLSPTDTAQIMGKTNAAVRTLTVRSLRRLAQILPQGDSSADMVEELLTIAVGRGNVVGVRVQTTQERAPHVATR</sequence>
<keyword evidence="3" id="KW-0731">Sigma factor</keyword>
<dbReference type="EMBL" id="POUC01000218">
    <property type="protein sequence ID" value="PNG19422.1"/>
    <property type="molecule type" value="Genomic_DNA"/>
</dbReference>
<dbReference type="InterPro" id="IPR013325">
    <property type="entry name" value="RNA_pol_sigma_r2"/>
</dbReference>
<dbReference type="Pfam" id="PF04542">
    <property type="entry name" value="Sigma70_r2"/>
    <property type="match status" value="1"/>
</dbReference>
<dbReference type="InterPro" id="IPR013324">
    <property type="entry name" value="RNA_pol_sigma_r3/r4-like"/>
</dbReference>
<gene>
    <name evidence="7" type="ORF">C1J00_25685</name>
</gene>
<keyword evidence="2" id="KW-0805">Transcription regulation</keyword>
<dbReference type="InterPro" id="IPR013249">
    <property type="entry name" value="RNA_pol_sigma70_r4_t2"/>
</dbReference>
<dbReference type="InterPro" id="IPR036388">
    <property type="entry name" value="WH-like_DNA-bd_sf"/>
</dbReference>
<keyword evidence="4" id="KW-0804">Transcription</keyword>
<dbReference type="OrthoDB" id="5501064at2"/>
<dbReference type="InterPro" id="IPR039425">
    <property type="entry name" value="RNA_pol_sigma-70-like"/>
</dbReference>
<dbReference type="GO" id="GO:0016987">
    <property type="term" value="F:sigma factor activity"/>
    <property type="evidence" value="ECO:0007669"/>
    <property type="project" value="UniProtKB-KW"/>
</dbReference>
<evidence type="ECO:0000259" key="6">
    <source>
        <dbReference type="Pfam" id="PF08281"/>
    </source>
</evidence>
<dbReference type="Gene3D" id="1.10.10.10">
    <property type="entry name" value="Winged helix-like DNA-binding domain superfamily/Winged helix DNA-binding domain"/>
    <property type="match status" value="1"/>
</dbReference>